<protein>
    <recommendedName>
        <fullName evidence="3">phospholipase C</fullName>
        <ecNumber evidence="3">3.1.4.3</ecNumber>
    </recommendedName>
</protein>
<evidence type="ECO:0000256" key="8">
    <source>
        <dbReference type="SAM" id="MobiDB-lite"/>
    </source>
</evidence>
<feature type="domain" description="Bacterial phospholipase C C-terminal" evidence="9">
    <location>
        <begin position="501"/>
        <end position="581"/>
    </location>
</feature>
<feature type="domain" description="Bacterial phospholipase C C-terminal" evidence="9">
    <location>
        <begin position="592"/>
        <end position="669"/>
    </location>
</feature>
<evidence type="ECO:0000256" key="5">
    <source>
        <dbReference type="ARBA" id="ARBA00022801"/>
    </source>
</evidence>
<organism evidence="10 11">
    <name type="scientific">Dactylosporangium darangshiense</name>
    <dbReference type="NCBI Taxonomy" id="579108"/>
    <lineage>
        <taxon>Bacteria</taxon>
        <taxon>Bacillati</taxon>
        <taxon>Actinomycetota</taxon>
        <taxon>Actinomycetes</taxon>
        <taxon>Micromonosporales</taxon>
        <taxon>Micromonosporaceae</taxon>
        <taxon>Dactylosporangium</taxon>
    </lineage>
</organism>
<evidence type="ECO:0000256" key="7">
    <source>
        <dbReference type="ARBA" id="ARBA00048421"/>
    </source>
</evidence>
<dbReference type="InterPro" id="IPR007312">
    <property type="entry name" value="Phosphoesterase"/>
</dbReference>
<dbReference type="Proteomes" id="UP001500620">
    <property type="component" value="Unassembled WGS sequence"/>
</dbReference>
<dbReference type="InterPro" id="IPR006311">
    <property type="entry name" value="TAT_signal"/>
</dbReference>
<gene>
    <name evidence="10" type="ORF">GCM10022255_033700</name>
</gene>
<dbReference type="NCBIfam" id="TIGR03396">
    <property type="entry name" value="PC_PLC"/>
    <property type="match status" value="1"/>
</dbReference>
<keyword evidence="4" id="KW-0964">Secreted</keyword>
<evidence type="ECO:0000256" key="6">
    <source>
        <dbReference type="ARBA" id="ARBA00023026"/>
    </source>
</evidence>
<evidence type="ECO:0000256" key="1">
    <source>
        <dbReference type="ARBA" id="ARBA00004191"/>
    </source>
</evidence>
<dbReference type="EC" id="3.1.4.3" evidence="3"/>
<reference evidence="11" key="1">
    <citation type="journal article" date="2019" name="Int. J. Syst. Evol. Microbiol.">
        <title>The Global Catalogue of Microorganisms (GCM) 10K type strain sequencing project: providing services to taxonomists for standard genome sequencing and annotation.</title>
        <authorList>
            <consortium name="The Broad Institute Genomics Platform"/>
            <consortium name="The Broad Institute Genome Sequencing Center for Infectious Disease"/>
            <person name="Wu L."/>
            <person name="Ma J."/>
        </authorList>
    </citation>
    <scope>NUCLEOTIDE SEQUENCE [LARGE SCALE GENOMIC DNA]</scope>
    <source>
        <strain evidence="11">JCM 17441</strain>
    </source>
</reference>
<dbReference type="InterPro" id="IPR008475">
    <property type="entry name" value="PLipase_C_C"/>
</dbReference>
<comment type="similarity">
    <text evidence="2">Belongs to the bacterial phospholipase C family.</text>
</comment>
<dbReference type="InterPro" id="IPR017850">
    <property type="entry name" value="Alkaline_phosphatase_core_sf"/>
</dbReference>
<dbReference type="PANTHER" id="PTHR31956">
    <property type="entry name" value="NON-SPECIFIC PHOSPHOLIPASE C4-RELATED"/>
    <property type="match status" value="1"/>
</dbReference>
<name>A0ABP8D7X1_9ACTN</name>
<evidence type="ECO:0000256" key="3">
    <source>
        <dbReference type="ARBA" id="ARBA00012018"/>
    </source>
</evidence>
<dbReference type="CDD" id="cd16014">
    <property type="entry name" value="PLC"/>
    <property type="match status" value="1"/>
</dbReference>
<dbReference type="Gene3D" id="3.40.720.10">
    <property type="entry name" value="Alkaline Phosphatase, subunit A"/>
    <property type="match status" value="2"/>
</dbReference>
<evidence type="ECO:0000313" key="10">
    <source>
        <dbReference type="EMBL" id="GAA4249457.1"/>
    </source>
</evidence>
<dbReference type="RefSeq" id="WP_345127792.1">
    <property type="nucleotide sequence ID" value="NZ_BAABAT010000007.1"/>
</dbReference>
<dbReference type="InterPro" id="IPR017767">
    <property type="entry name" value="PC-PLC"/>
</dbReference>
<proteinExistence type="inferred from homology"/>
<sequence>MANVDRRTFLQMAAAAAVPLPFEQALSIPAHDKHGSIEDVEHVIFLMQENRSFDHYFGTMRGVRGYADPHPVRLPSGKSVFHQPDGSGEVLPFRPEVRDMGKTFLPDPPHGWNDTHAAWNGGRYDGWVPNKGVTTMTHHTRQDLPYQHALADAFTVCDNYHCSLLGPTDPNRYHMWTGWVGNDGKAGGPVITNAEAGYDWSTYPERLERAGISWKVYQDVGVGLTAEGYWGWTEDPFIGNYGDNSLLYFHQYQNAAPGSPLAKAKLGTEVNKLGRSPDALLADFRADVRAGKLPQVSWIVAPEAYTEHPNWEPDYGTWYVSQVINTLAAHPEVWSKMALFITYDEEGGFFDHLVPPTPPATRAEGLSTVAVTNEIFPGSPDHPAGPYGLGVRVPMIIVSPWTRGGWVNSELFDHTSLIRFLERRFARGRADLVESNITPWRRAVTGDLTSAFDFKTPNASRRVDLPGTGDLKPADLTRQPDQVPVPPADGKLPAQERGVRPARALPYTLHADARPSAGAFALELRNSGAATGVFQVRSADPAQDPRSYTVEPAKQVTDVWPADKGADLSVHGPNGFFRRFATGAAHPGVVARAQYDARHLTLTLELTNRGAKRVELAVEDRYTGDHSRVALRPGETRSVDFGLSKSRGWYGVTLTLPGDDHFAVEYAGHLENGEPSISDPAMGGLL</sequence>
<evidence type="ECO:0000313" key="11">
    <source>
        <dbReference type="Proteomes" id="UP001500620"/>
    </source>
</evidence>
<dbReference type="Pfam" id="PF05506">
    <property type="entry name" value="PLipase_C_C"/>
    <property type="match status" value="2"/>
</dbReference>
<evidence type="ECO:0000259" key="9">
    <source>
        <dbReference type="Pfam" id="PF05506"/>
    </source>
</evidence>
<comment type="caution">
    <text evidence="10">The sequence shown here is derived from an EMBL/GenBank/DDBJ whole genome shotgun (WGS) entry which is preliminary data.</text>
</comment>
<feature type="region of interest" description="Disordered" evidence="8">
    <location>
        <begin position="458"/>
        <end position="496"/>
    </location>
</feature>
<keyword evidence="6" id="KW-0843">Virulence</keyword>
<dbReference type="PANTHER" id="PTHR31956:SF1">
    <property type="entry name" value="NON-SPECIFIC PHOSPHOLIPASE C1"/>
    <property type="match status" value="1"/>
</dbReference>
<comment type="subcellular location">
    <subcellularLocation>
        <location evidence="1">Secreted</location>
        <location evidence="1">Cell wall</location>
    </subcellularLocation>
</comment>
<keyword evidence="11" id="KW-1185">Reference proteome</keyword>
<comment type="catalytic activity">
    <reaction evidence="7">
        <text>a 1,2-diacyl-sn-glycero-3-phosphocholine + H2O = phosphocholine + a 1,2-diacyl-sn-glycerol + H(+)</text>
        <dbReference type="Rhea" id="RHEA:10604"/>
        <dbReference type="ChEBI" id="CHEBI:15377"/>
        <dbReference type="ChEBI" id="CHEBI:15378"/>
        <dbReference type="ChEBI" id="CHEBI:17815"/>
        <dbReference type="ChEBI" id="CHEBI:57643"/>
        <dbReference type="ChEBI" id="CHEBI:295975"/>
        <dbReference type="EC" id="3.1.4.3"/>
    </reaction>
    <physiologicalReaction direction="left-to-right" evidence="7">
        <dbReference type="Rhea" id="RHEA:10605"/>
    </physiologicalReaction>
</comment>
<keyword evidence="5" id="KW-0378">Hydrolase</keyword>
<dbReference type="EMBL" id="BAABAT010000007">
    <property type="protein sequence ID" value="GAA4249457.1"/>
    <property type="molecule type" value="Genomic_DNA"/>
</dbReference>
<dbReference type="Pfam" id="PF04185">
    <property type="entry name" value="Phosphoesterase"/>
    <property type="match status" value="1"/>
</dbReference>
<evidence type="ECO:0000256" key="4">
    <source>
        <dbReference type="ARBA" id="ARBA00022512"/>
    </source>
</evidence>
<accession>A0ABP8D7X1</accession>
<keyword evidence="4" id="KW-0134">Cell wall</keyword>
<dbReference type="PROSITE" id="PS51318">
    <property type="entry name" value="TAT"/>
    <property type="match status" value="1"/>
</dbReference>
<evidence type="ECO:0000256" key="2">
    <source>
        <dbReference type="ARBA" id="ARBA00009717"/>
    </source>
</evidence>